<keyword evidence="2" id="KW-0378">Hydrolase</keyword>
<evidence type="ECO:0000313" key="5">
    <source>
        <dbReference type="Proteomes" id="UP000199280"/>
    </source>
</evidence>
<dbReference type="Gene3D" id="3.40.50.1820">
    <property type="entry name" value="alpha/beta hydrolase"/>
    <property type="match status" value="1"/>
</dbReference>
<organism evidence="2 4">
    <name type="scientific">Trichococcus ilyis</name>
    <dbReference type="NCBI Taxonomy" id="640938"/>
    <lineage>
        <taxon>Bacteria</taxon>
        <taxon>Bacillati</taxon>
        <taxon>Bacillota</taxon>
        <taxon>Bacilli</taxon>
        <taxon>Lactobacillales</taxon>
        <taxon>Carnobacteriaceae</taxon>
        <taxon>Trichococcus</taxon>
    </lineage>
</organism>
<dbReference type="InterPro" id="IPR001375">
    <property type="entry name" value="Peptidase_S9_cat"/>
</dbReference>
<dbReference type="GO" id="GO:0008236">
    <property type="term" value="F:serine-type peptidase activity"/>
    <property type="evidence" value="ECO:0007669"/>
    <property type="project" value="InterPro"/>
</dbReference>
<dbReference type="Proteomes" id="UP000199280">
    <property type="component" value="Unassembled WGS sequence"/>
</dbReference>
<name>A0A143Z4K0_9LACT</name>
<feature type="domain" description="Peptidase S9 prolyl oligopeptidase catalytic" evidence="1">
    <location>
        <begin position="88"/>
        <end position="237"/>
    </location>
</feature>
<reference evidence="3 5" key="2">
    <citation type="submission" date="2016-10" db="EMBL/GenBank/DDBJ databases">
        <authorList>
            <person name="Varghese N."/>
            <person name="Submissions S."/>
        </authorList>
    </citation>
    <scope>NUCLEOTIDE SEQUENCE [LARGE SCALE GENOMIC DNA]</scope>
    <source>
        <strain evidence="3 5">DSM 22150</strain>
    </source>
</reference>
<proteinExistence type="predicted"/>
<gene>
    <name evidence="3" type="ORF">SAMN05216375_11518</name>
    <name evidence="2" type="ORF">TR210_2252</name>
</gene>
<dbReference type="EMBL" id="FJNB01000018">
    <property type="protein sequence ID" value="CZR05716.1"/>
    <property type="molecule type" value="Genomic_DNA"/>
</dbReference>
<dbReference type="STRING" id="640938.TR210_2252"/>
<dbReference type="AlphaFoldDB" id="A0A143Z4K0"/>
<evidence type="ECO:0000259" key="1">
    <source>
        <dbReference type="Pfam" id="PF00326"/>
    </source>
</evidence>
<dbReference type="OrthoDB" id="31158at2"/>
<dbReference type="InterPro" id="IPR029058">
    <property type="entry name" value="AB_hydrolase_fold"/>
</dbReference>
<reference evidence="2 4" key="1">
    <citation type="submission" date="2016-02" db="EMBL/GenBank/DDBJ databases">
        <authorList>
            <person name="Wen L."/>
            <person name="He K."/>
            <person name="Yang H."/>
        </authorList>
    </citation>
    <scope>NUCLEOTIDE SEQUENCE [LARGE SCALE GENOMIC DNA]</scope>
    <source>
        <strain evidence="2">Trichococcus_R210</strain>
    </source>
</reference>
<evidence type="ECO:0000313" key="2">
    <source>
        <dbReference type="EMBL" id="CZR05716.1"/>
    </source>
</evidence>
<dbReference type="SUPFAM" id="SSF53474">
    <property type="entry name" value="alpha/beta-Hydrolases"/>
    <property type="match status" value="1"/>
</dbReference>
<dbReference type="RefSeq" id="WP_068623847.1">
    <property type="nucleotide sequence ID" value="NZ_FJNB01000018.1"/>
</dbReference>
<accession>A0A143Z4K0</accession>
<evidence type="ECO:0000313" key="4">
    <source>
        <dbReference type="Proteomes" id="UP000076878"/>
    </source>
</evidence>
<dbReference type="Proteomes" id="UP000076878">
    <property type="component" value="Unassembled WGS sequence"/>
</dbReference>
<sequence>MILIERKIIHHIPILEIVEEDKKGEAVPLALFYHGIMNQKERGLEPGYALAKKGMRVVIPDAYRHGERKEEAYEGEPAAEFWSVVLQNIKELPSLVEAYVDSGLAKKDQVSVTGLSMGGITTCIALTQYPWIHSAACLMGSPDPIGLSHWALKSRWVEGLPPIDAEKVTALMAPFESLSLKEQPESLADKPFYIWHGTADESVPFDQMAQFVSDIRKEAYAEKICFRSTEGAGHRVPYAIFEEMAVFLGSGY</sequence>
<dbReference type="Pfam" id="PF00326">
    <property type="entry name" value="Peptidase_S9"/>
    <property type="match status" value="1"/>
</dbReference>
<dbReference type="GO" id="GO:0006508">
    <property type="term" value="P:proteolysis"/>
    <property type="evidence" value="ECO:0007669"/>
    <property type="project" value="InterPro"/>
</dbReference>
<evidence type="ECO:0000313" key="3">
    <source>
        <dbReference type="EMBL" id="SEJ48419.1"/>
    </source>
</evidence>
<protein>
    <submittedName>
        <fullName evidence="2">Alpha/beta hydrolase fold-5</fullName>
    </submittedName>
</protein>
<keyword evidence="5" id="KW-1185">Reference proteome</keyword>
<dbReference type="EMBL" id="FNYT01000015">
    <property type="protein sequence ID" value="SEJ48419.1"/>
    <property type="molecule type" value="Genomic_DNA"/>
</dbReference>